<feature type="chain" id="PRO_5009192381" evidence="2">
    <location>
        <begin position="21"/>
        <end position="400"/>
    </location>
</feature>
<proteinExistence type="predicted"/>
<evidence type="ECO:0000313" key="3">
    <source>
        <dbReference type="EMBL" id="OEU10767.1"/>
    </source>
</evidence>
<organism evidence="3 4">
    <name type="scientific">Fragilariopsis cylindrus CCMP1102</name>
    <dbReference type="NCBI Taxonomy" id="635003"/>
    <lineage>
        <taxon>Eukaryota</taxon>
        <taxon>Sar</taxon>
        <taxon>Stramenopiles</taxon>
        <taxon>Ochrophyta</taxon>
        <taxon>Bacillariophyta</taxon>
        <taxon>Bacillariophyceae</taxon>
        <taxon>Bacillariophycidae</taxon>
        <taxon>Bacillariales</taxon>
        <taxon>Bacillariaceae</taxon>
        <taxon>Fragilariopsis</taxon>
    </lineage>
</organism>
<dbReference type="KEGG" id="fcy:FRACYDRAFT_211579"/>
<keyword evidence="1" id="KW-0472">Membrane</keyword>
<feature type="transmembrane region" description="Helical" evidence="1">
    <location>
        <begin position="360"/>
        <end position="380"/>
    </location>
</feature>
<dbReference type="AlphaFoldDB" id="A0A1E7EY25"/>
<reference evidence="3 4" key="1">
    <citation type="submission" date="2016-09" db="EMBL/GenBank/DDBJ databases">
        <title>Extensive genetic diversity and differential bi-allelic expression allows diatom success in the polar Southern Ocean.</title>
        <authorList>
            <consortium name="DOE Joint Genome Institute"/>
            <person name="Mock T."/>
            <person name="Otillar R.P."/>
            <person name="Strauss J."/>
            <person name="Dupont C."/>
            <person name="Frickenhaus S."/>
            <person name="Maumus F."/>
            <person name="Mcmullan M."/>
            <person name="Sanges R."/>
            <person name="Schmutz J."/>
            <person name="Toseland A."/>
            <person name="Valas R."/>
            <person name="Veluchamy A."/>
            <person name="Ward B.J."/>
            <person name="Allen A."/>
            <person name="Barry K."/>
            <person name="Falciatore A."/>
            <person name="Ferrante M."/>
            <person name="Fortunato A.E."/>
            <person name="Gloeckner G."/>
            <person name="Gruber A."/>
            <person name="Hipkin R."/>
            <person name="Janech M."/>
            <person name="Kroth P."/>
            <person name="Leese F."/>
            <person name="Lindquist E."/>
            <person name="Lyon B.R."/>
            <person name="Martin J."/>
            <person name="Mayer C."/>
            <person name="Parker M."/>
            <person name="Quesneville H."/>
            <person name="Raymond J."/>
            <person name="Uhlig C."/>
            <person name="Valentin K.U."/>
            <person name="Worden A.Z."/>
            <person name="Armbrust E.V."/>
            <person name="Bowler C."/>
            <person name="Green B."/>
            <person name="Moulton V."/>
            <person name="Van Oosterhout C."/>
            <person name="Grigoriev I."/>
        </authorList>
    </citation>
    <scope>NUCLEOTIDE SEQUENCE [LARGE SCALE GENOMIC DNA]</scope>
    <source>
        <strain evidence="3 4">CCMP1102</strain>
    </source>
</reference>
<gene>
    <name evidence="3" type="ORF">FRACYDRAFT_211579</name>
</gene>
<keyword evidence="4" id="KW-1185">Reference proteome</keyword>
<feature type="signal peptide" evidence="2">
    <location>
        <begin position="1"/>
        <end position="20"/>
    </location>
</feature>
<evidence type="ECO:0000313" key="4">
    <source>
        <dbReference type="Proteomes" id="UP000095751"/>
    </source>
</evidence>
<accession>A0A1E7EY25</accession>
<dbReference type="InParanoid" id="A0A1E7EY25"/>
<keyword evidence="2" id="KW-0732">Signal</keyword>
<sequence>MNIISFALAVLSATLAVTNASISEQQLSSVSIPATSRIGNRLMSKARRLEQNGDDAYSYSWVKDYSIKFNSCHTTFEFRADGGSNSEDGEDSAPVESMRLVSFKLCPTSKDETLGQYDMMSSCGTCRNGAEYLVEMREFLEAYLEFQMTQKEYNCEMVKENCGCEDDDQYDDDQTCYATCYAAAGLDYCDEYDSNDGDDNNDYEFDLYEHLECENVMDNDDDSNNARLYVGAYCSSNGNNIYLGEFTDRQCTQKAEEGSYYALFGQQLPYQDTSIVDYNKCLSCLEPAEYDDDANNDNEDGDQVREICEELYDRSAKCEQNLADGVTYSKSNGACDYMHNMLPLAERVATGKSGRTASTFFAGLFFMSTVGVTAWAVMLYRKLEGSSGAVGLSSQDGEVA</sequence>
<dbReference type="OrthoDB" id="45095at2759"/>
<protein>
    <submittedName>
        <fullName evidence="3">Uncharacterized protein</fullName>
    </submittedName>
</protein>
<keyword evidence="1" id="KW-0812">Transmembrane</keyword>
<dbReference type="Proteomes" id="UP000095751">
    <property type="component" value="Unassembled WGS sequence"/>
</dbReference>
<evidence type="ECO:0000256" key="2">
    <source>
        <dbReference type="SAM" id="SignalP"/>
    </source>
</evidence>
<dbReference type="EMBL" id="KV784370">
    <property type="protein sequence ID" value="OEU10767.1"/>
    <property type="molecule type" value="Genomic_DNA"/>
</dbReference>
<keyword evidence="1" id="KW-1133">Transmembrane helix</keyword>
<name>A0A1E7EY25_9STRA</name>
<evidence type="ECO:0000256" key="1">
    <source>
        <dbReference type="SAM" id="Phobius"/>
    </source>
</evidence>